<keyword evidence="2" id="KW-1185">Reference proteome</keyword>
<dbReference type="Proteomes" id="UP000243778">
    <property type="component" value="Unassembled WGS sequence"/>
</dbReference>
<evidence type="ECO:0000313" key="1">
    <source>
        <dbReference type="EMBL" id="SDX67585.1"/>
    </source>
</evidence>
<dbReference type="AlphaFoldDB" id="A0A1H3DME4"/>
<sequence>MAYYFYKSSAPATVAVLLELAAAKEELRAGLDRLGKLFGGKVAGMHDIDSNFAGGLMLPASDELTFHWRQPDDHGYRHLRSAVKLPKGMPKEERAAYREEHKRLLTLWRENCPPLLSRHRYWERLGVNTGNLLLCGGLMFEHAGVAYFHLGFQIDQANHLANVAAGRPSSGWIEGAIEIVPSEYEKARAAKNAEVSRG</sequence>
<evidence type="ECO:0000313" key="2">
    <source>
        <dbReference type="Proteomes" id="UP000243778"/>
    </source>
</evidence>
<proteinExistence type="predicted"/>
<organism evidence="1 2">
    <name type="scientific">Pseudomonas kuykendallii</name>
    <dbReference type="NCBI Taxonomy" id="1007099"/>
    <lineage>
        <taxon>Bacteria</taxon>
        <taxon>Pseudomonadati</taxon>
        <taxon>Pseudomonadota</taxon>
        <taxon>Gammaproteobacteria</taxon>
        <taxon>Pseudomonadales</taxon>
        <taxon>Pseudomonadaceae</taxon>
        <taxon>Pseudomonas</taxon>
    </lineage>
</organism>
<dbReference type="STRING" id="1007099.SAMN05216287_3484"/>
<dbReference type="OrthoDB" id="6936903at2"/>
<reference evidence="2" key="1">
    <citation type="submission" date="2016-10" db="EMBL/GenBank/DDBJ databases">
        <authorList>
            <person name="Varghese N."/>
            <person name="Submissions S."/>
        </authorList>
    </citation>
    <scope>NUCLEOTIDE SEQUENCE [LARGE SCALE GENOMIC DNA]</scope>
    <source>
        <strain evidence="2">NRRL B-59562</strain>
    </source>
</reference>
<dbReference type="RefSeq" id="WP_090230909.1">
    <property type="nucleotide sequence ID" value="NZ_FNNU01000005.1"/>
</dbReference>
<name>A0A1H3DME4_9PSED</name>
<protein>
    <submittedName>
        <fullName evidence="1">Uncharacterized protein</fullName>
    </submittedName>
</protein>
<dbReference type="EMBL" id="FNNU01000005">
    <property type="protein sequence ID" value="SDX67585.1"/>
    <property type="molecule type" value="Genomic_DNA"/>
</dbReference>
<accession>A0A1H3DME4</accession>
<gene>
    <name evidence="1" type="ORF">SAMN05216287_3484</name>
</gene>